<reference evidence="2" key="1">
    <citation type="journal article" date="2019" name="Microbiol. Resour. Announc.">
        <title>Draft Genomic Sequences of Streptomyces misionensis and Streptomyces albidoflavus, bacteria applied for phytopathogen biocontrol.</title>
        <authorList>
            <person name="Pylro V."/>
            <person name="Dias A."/>
            <person name="Andreote F."/>
            <person name="Varani A."/>
            <person name="Andreote C."/>
            <person name="Bernardo E."/>
            <person name="Martins T."/>
        </authorList>
    </citation>
    <scope>NUCLEOTIDE SEQUENCE [LARGE SCALE GENOMIC DNA]</scope>
    <source>
        <strain evidence="2">77</strain>
    </source>
</reference>
<evidence type="ECO:0008006" key="3">
    <source>
        <dbReference type="Google" id="ProtNLM"/>
    </source>
</evidence>
<gene>
    <name evidence="1" type="ORF">FRZ02_22755</name>
</gene>
<protein>
    <recommendedName>
        <fullName evidence="3">Secreted protein</fullName>
    </recommendedName>
</protein>
<sequence>MSLTAYVTGYSNVAKLDGASLIPLTCMQVEQGDSYAVPAPDEPFGFFLRQPATARLDHRGSAQTPPAKATFLTFGFTPTTATMTLEQTGPIEIEGDIHLGDDAYVDTLIRAPLVLRLSDVVVNGTPLDVGSDCRTTGPLASEEPEPERFPGDHLVLGGTAEWNNGTPRGYFMLTGGPLTGTFSIPAFTDCRASDGEDLSRLLTSSISGPGNYVKQIQGQTCAVAQPVEAECTEDGQPVVIPEP</sequence>
<proteinExistence type="predicted"/>
<accession>A0ABY3GUQ0</accession>
<keyword evidence="2" id="KW-1185">Reference proteome</keyword>
<comment type="caution">
    <text evidence="1">The sequence shown here is derived from an EMBL/GenBank/DDBJ whole genome shotgun (WGS) entry which is preliminary data.</text>
</comment>
<feature type="non-terminal residue" evidence="1">
    <location>
        <position position="243"/>
    </location>
</feature>
<organism evidence="1 2">
    <name type="scientific">Streptomyces albidoflavus</name>
    <dbReference type="NCBI Taxonomy" id="1886"/>
    <lineage>
        <taxon>Bacteria</taxon>
        <taxon>Bacillati</taxon>
        <taxon>Actinomycetota</taxon>
        <taxon>Actinomycetes</taxon>
        <taxon>Kitasatosporales</taxon>
        <taxon>Streptomycetaceae</taxon>
        <taxon>Streptomyces</taxon>
        <taxon>Streptomyces albidoflavus group</taxon>
    </lineage>
</organism>
<name>A0ABY3GUQ0_9ACTN</name>
<dbReference type="EMBL" id="VOGX01000036">
    <property type="protein sequence ID" value="TWV21433.1"/>
    <property type="molecule type" value="Genomic_DNA"/>
</dbReference>
<evidence type="ECO:0000313" key="1">
    <source>
        <dbReference type="EMBL" id="TWV21433.1"/>
    </source>
</evidence>
<dbReference type="RefSeq" id="WP_146582560.1">
    <property type="nucleotide sequence ID" value="NZ_VOGX01000036.1"/>
</dbReference>
<evidence type="ECO:0000313" key="2">
    <source>
        <dbReference type="Proteomes" id="UP000318052"/>
    </source>
</evidence>
<dbReference type="Proteomes" id="UP000318052">
    <property type="component" value="Unassembled WGS sequence"/>
</dbReference>